<evidence type="ECO:0000313" key="3">
    <source>
        <dbReference type="EMBL" id="PWZ72716.1"/>
    </source>
</evidence>
<dbReference type="InterPro" id="IPR025580">
    <property type="entry name" value="Gp46"/>
</dbReference>
<dbReference type="RefSeq" id="WP_110179368.1">
    <property type="nucleotide sequence ID" value="NZ_QEIT01000125.1"/>
</dbReference>
<proteinExistence type="predicted"/>
<dbReference type="AlphaFoldDB" id="A0A317YMG1"/>
<evidence type="ECO:0000256" key="1">
    <source>
        <dbReference type="SAM" id="Coils"/>
    </source>
</evidence>
<sequence length="130" mass="15551">MKEQWLKLKLQFFNDAGTEEAVSDENVETEPTEVTQKAEELSESQMKLVNERVNEEMARRTKEMRQQIQDELNEKQKEADKLRKMNAEQKHQYELEKAEKERDDYKQQLESYKMRQEAMAMFNEAGMQAP</sequence>
<feature type="region of interest" description="Disordered" evidence="2">
    <location>
        <begin position="19"/>
        <end position="42"/>
    </location>
</feature>
<accession>A0A317YMG1</accession>
<name>A0A317YMG1_STAPS</name>
<evidence type="ECO:0000313" key="4">
    <source>
        <dbReference type="Proteomes" id="UP000246800"/>
    </source>
</evidence>
<keyword evidence="1" id="KW-0175">Coiled coil</keyword>
<dbReference type="EMBL" id="QEIT01000125">
    <property type="protein sequence ID" value="PWZ72716.1"/>
    <property type="molecule type" value="Genomic_DNA"/>
</dbReference>
<feature type="compositionally biased region" description="Acidic residues" evidence="2">
    <location>
        <begin position="19"/>
        <end position="31"/>
    </location>
</feature>
<organism evidence="3 4">
    <name type="scientific">Staphylococcus pseudintermedius</name>
    <dbReference type="NCBI Taxonomy" id="283734"/>
    <lineage>
        <taxon>Bacteria</taxon>
        <taxon>Bacillati</taxon>
        <taxon>Bacillota</taxon>
        <taxon>Bacilli</taxon>
        <taxon>Bacillales</taxon>
        <taxon>Staphylococcaceae</taxon>
        <taxon>Staphylococcus</taxon>
        <taxon>Staphylococcus intermedius group</taxon>
    </lineage>
</organism>
<feature type="coiled-coil region" evidence="1">
    <location>
        <begin position="50"/>
        <end position="115"/>
    </location>
</feature>
<gene>
    <name evidence="3" type="ORF">DD902_12815</name>
</gene>
<feature type="non-terminal residue" evidence="3">
    <location>
        <position position="130"/>
    </location>
</feature>
<dbReference type="Proteomes" id="UP000246800">
    <property type="component" value="Unassembled WGS sequence"/>
</dbReference>
<dbReference type="Pfam" id="PF14265">
    <property type="entry name" value="DUF4355"/>
    <property type="match status" value="1"/>
</dbReference>
<evidence type="ECO:0000256" key="2">
    <source>
        <dbReference type="SAM" id="MobiDB-lite"/>
    </source>
</evidence>
<reference evidence="3 4" key="1">
    <citation type="journal article" date="2018" name="Vet. Microbiol.">
        <title>Clonal diversity and geographic distribution of methicillin-resistant Staphylococcus pseudintermedius from Australian animals: Discovery of novel sequence types.</title>
        <authorList>
            <person name="Worthing K.A."/>
            <person name="Abraham S."/>
            <person name="Coombs G.W."/>
            <person name="Pang S."/>
            <person name="Saputra S."/>
            <person name="Jordan D."/>
            <person name="Trott D.J."/>
            <person name="Norris J.M."/>
        </authorList>
    </citation>
    <scope>NUCLEOTIDE SEQUENCE [LARGE SCALE GENOMIC DNA]</scope>
    <source>
        <strain evidence="3 4">ST525 1</strain>
    </source>
</reference>
<protein>
    <submittedName>
        <fullName evidence="3">Phage capsid protein</fullName>
    </submittedName>
</protein>
<comment type="caution">
    <text evidence="3">The sequence shown here is derived from an EMBL/GenBank/DDBJ whole genome shotgun (WGS) entry which is preliminary data.</text>
</comment>